<proteinExistence type="predicted"/>
<dbReference type="AlphaFoldDB" id="A0A183DJE6"/>
<dbReference type="WBParaSite" id="GPUH_0000884701-mRNA-1">
    <property type="protein sequence ID" value="GPUH_0000884701-mRNA-1"/>
    <property type="gene ID" value="GPUH_0000884701"/>
</dbReference>
<sequence>LLRNGQTAYNGLVKHTCERYDDYPGRVQYIAEVRTDVPVKHPSNKGKNQNLPELIDNRLKEAPVRWLHANAAYFIANNQSFATKIRYLPDLSARLQAHRNSELD</sequence>
<accession>A0A183DJE6</accession>
<protein>
    <submittedName>
        <fullName evidence="1">Transposase</fullName>
    </submittedName>
</protein>
<evidence type="ECO:0000313" key="1">
    <source>
        <dbReference type="WBParaSite" id="GPUH_0000884701-mRNA-1"/>
    </source>
</evidence>
<name>A0A183DJE6_9BILA</name>
<reference evidence="1" key="1">
    <citation type="submission" date="2016-06" db="UniProtKB">
        <authorList>
            <consortium name="WormBaseParasite"/>
        </authorList>
    </citation>
    <scope>IDENTIFICATION</scope>
</reference>
<organism evidence="1">
    <name type="scientific">Gongylonema pulchrum</name>
    <dbReference type="NCBI Taxonomy" id="637853"/>
    <lineage>
        <taxon>Eukaryota</taxon>
        <taxon>Metazoa</taxon>
        <taxon>Ecdysozoa</taxon>
        <taxon>Nematoda</taxon>
        <taxon>Chromadorea</taxon>
        <taxon>Rhabditida</taxon>
        <taxon>Spirurina</taxon>
        <taxon>Spiruromorpha</taxon>
        <taxon>Spiruroidea</taxon>
        <taxon>Gongylonematidae</taxon>
        <taxon>Gongylonema</taxon>
    </lineage>
</organism>